<dbReference type="Proteomes" id="UP000250242">
    <property type="component" value="Unassembled WGS sequence"/>
</dbReference>
<proteinExistence type="predicted"/>
<dbReference type="AlphaFoldDB" id="A0A2X1UNF3"/>
<protein>
    <recommendedName>
        <fullName evidence="5">Mercuric transport protein MerT</fullName>
    </recommendedName>
</protein>
<dbReference type="EMBL" id="UATH01000001">
    <property type="protein sequence ID" value="SPY08637.1"/>
    <property type="molecule type" value="Genomic_DNA"/>
</dbReference>
<feature type="transmembrane region" description="Helical" evidence="2">
    <location>
        <begin position="104"/>
        <end position="123"/>
    </location>
</feature>
<feature type="transmembrane region" description="Helical" evidence="2">
    <location>
        <begin position="74"/>
        <end position="92"/>
    </location>
</feature>
<keyword evidence="2" id="KW-0472">Membrane</keyword>
<evidence type="ECO:0000313" key="4">
    <source>
        <dbReference type="Proteomes" id="UP000250242"/>
    </source>
</evidence>
<feature type="region of interest" description="Disordered" evidence="1">
    <location>
        <begin position="1"/>
        <end position="22"/>
    </location>
</feature>
<feature type="compositionally biased region" description="Polar residues" evidence="1">
    <location>
        <begin position="1"/>
        <end position="21"/>
    </location>
</feature>
<evidence type="ECO:0000256" key="1">
    <source>
        <dbReference type="SAM" id="MobiDB-lite"/>
    </source>
</evidence>
<name>A0A2X1UNF3_9BURK</name>
<accession>A0A2X1UNF3</accession>
<evidence type="ECO:0000313" key="3">
    <source>
        <dbReference type="EMBL" id="SPY08637.1"/>
    </source>
</evidence>
<evidence type="ECO:0000256" key="2">
    <source>
        <dbReference type="SAM" id="Phobius"/>
    </source>
</evidence>
<feature type="transmembrane region" description="Helical" evidence="2">
    <location>
        <begin position="30"/>
        <end position="54"/>
    </location>
</feature>
<evidence type="ECO:0008006" key="5">
    <source>
        <dbReference type="Google" id="ProtNLM"/>
    </source>
</evidence>
<dbReference type="RefSeq" id="WP_048768447.1">
    <property type="nucleotide sequence ID" value="NZ_JVJW01000037.1"/>
</dbReference>
<reference evidence="3 4" key="1">
    <citation type="submission" date="2018-06" db="EMBL/GenBank/DDBJ databases">
        <authorList>
            <consortium name="Pathogen Informatics"/>
            <person name="Doyle S."/>
        </authorList>
    </citation>
    <scope>NUCLEOTIDE SEQUENCE [LARGE SCALE GENOMIC DNA]</scope>
    <source>
        <strain evidence="3 4">NCTC11009</strain>
    </source>
</reference>
<organism evidence="3 4">
    <name type="scientific">Oligella urethralis</name>
    <dbReference type="NCBI Taxonomy" id="90245"/>
    <lineage>
        <taxon>Bacteria</taxon>
        <taxon>Pseudomonadati</taxon>
        <taxon>Pseudomonadota</taxon>
        <taxon>Betaproteobacteria</taxon>
        <taxon>Burkholderiales</taxon>
        <taxon>Alcaligenaceae</taxon>
        <taxon>Oligella</taxon>
    </lineage>
</organism>
<gene>
    <name evidence="3" type="ORF">NCTC11009_01867</name>
</gene>
<keyword evidence="2" id="KW-0812">Transmembrane</keyword>
<keyword evidence="2" id="KW-1133">Transmembrane helix</keyword>
<sequence>MSTNQLSSKQTTDTATLQPTQKEPDKPAKLWLLGAFISAVGATFCCLPALLFLLFGSSFGLVAVFTSLEALRPILSGLALLSFAVYVWARFFRKQCALRHRLRLRSLCFIVLLFLGLMLLLFYPEILGLWYSYE</sequence>